<dbReference type="VEuPathDB" id="FungiDB:PTTG_12742"/>
<keyword evidence="3" id="KW-1185">Reference proteome</keyword>
<protein>
    <recommendedName>
        <fullName evidence="4">CCHC-type domain-containing protein</fullName>
    </recommendedName>
</protein>
<evidence type="ECO:0000313" key="1">
    <source>
        <dbReference type="EMBL" id="OAV95239.1"/>
    </source>
</evidence>
<name>A0A180GS86_PUCT1</name>
<organism evidence="1">
    <name type="scientific">Puccinia triticina (isolate 1-1 / race 1 (BBBD))</name>
    <name type="common">Brown leaf rust fungus</name>
    <dbReference type="NCBI Taxonomy" id="630390"/>
    <lineage>
        <taxon>Eukaryota</taxon>
        <taxon>Fungi</taxon>
        <taxon>Dikarya</taxon>
        <taxon>Basidiomycota</taxon>
        <taxon>Pucciniomycotina</taxon>
        <taxon>Pucciniomycetes</taxon>
        <taxon>Pucciniales</taxon>
        <taxon>Pucciniaceae</taxon>
        <taxon>Puccinia</taxon>
    </lineage>
</organism>
<evidence type="ECO:0000313" key="3">
    <source>
        <dbReference type="Proteomes" id="UP000005240"/>
    </source>
</evidence>
<evidence type="ECO:0008006" key="4">
    <source>
        <dbReference type="Google" id="ProtNLM"/>
    </source>
</evidence>
<reference evidence="2 3" key="3">
    <citation type="journal article" date="2017" name="G3 (Bethesda)">
        <title>Comparative analysis highlights variable genome content of wheat rusts and divergence of the mating loci.</title>
        <authorList>
            <person name="Cuomo C.A."/>
            <person name="Bakkeren G."/>
            <person name="Khalil H.B."/>
            <person name="Panwar V."/>
            <person name="Joly D."/>
            <person name="Linning R."/>
            <person name="Sakthikumar S."/>
            <person name="Song X."/>
            <person name="Adiconis X."/>
            <person name="Fan L."/>
            <person name="Goldberg J.M."/>
            <person name="Levin J.Z."/>
            <person name="Young S."/>
            <person name="Zeng Q."/>
            <person name="Anikster Y."/>
            <person name="Bruce M."/>
            <person name="Wang M."/>
            <person name="Yin C."/>
            <person name="McCallum B."/>
            <person name="Szabo L.J."/>
            <person name="Hulbert S."/>
            <person name="Chen X."/>
            <person name="Fellers J.P."/>
        </authorList>
    </citation>
    <scope>NUCLEOTIDE SEQUENCE</scope>
    <source>
        <strain evidence="3">Isolate 1-1 / race 1 (BBBD)</strain>
        <strain evidence="2">isolate 1-1 / race 1 (BBBD)</strain>
    </source>
</reference>
<dbReference type="Gene3D" id="4.10.60.10">
    <property type="entry name" value="Zinc finger, CCHC-type"/>
    <property type="match status" value="1"/>
</dbReference>
<dbReference type="AlphaFoldDB" id="A0A180GS86"/>
<evidence type="ECO:0000313" key="2">
    <source>
        <dbReference type="EnsemblFungi" id="PTTG_12742-t43_1-p1"/>
    </source>
</evidence>
<proteinExistence type="predicted"/>
<dbReference type="EnsemblFungi" id="PTTG_12742-t43_1">
    <property type="protein sequence ID" value="PTTG_12742-t43_1-p1"/>
    <property type="gene ID" value="PTTG_12742"/>
</dbReference>
<reference evidence="1" key="2">
    <citation type="submission" date="2016-05" db="EMBL/GenBank/DDBJ databases">
        <title>Comparative analysis highlights variable genome content of wheat rusts and divergence of the mating loci.</title>
        <authorList>
            <person name="Cuomo C.A."/>
            <person name="Bakkeren G."/>
            <person name="Szabo L."/>
            <person name="Khalil H."/>
            <person name="Joly D."/>
            <person name="Goldberg J."/>
            <person name="Young S."/>
            <person name="Zeng Q."/>
            <person name="Fellers J."/>
        </authorList>
    </citation>
    <scope>NUCLEOTIDE SEQUENCE [LARGE SCALE GENOMIC DNA]</scope>
    <source>
        <strain evidence="1">1-1 BBBD Race 1</strain>
    </source>
</reference>
<reference evidence="2" key="4">
    <citation type="submission" date="2025-05" db="UniProtKB">
        <authorList>
            <consortium name="EnsemblFungi"/>
        </authorList>
    </citation>
    <scope>IDENTIFICATION</scope>
    <source>
        <strain evidence="2">isolate 1-1 / race 1 (BBBD)</strain>
    </source>
</reference>
<gene>
    <name evidence="1" type="ORF">PTTG_12742</name>
</gene>
<dbReference type="Proteomes" id="UP000005240">
    <property type="component" value="Unassembled WGS sequence"/>
</dbReference>
<accession>A0A180GS86</accession>
<sequence length="269" mass="30160">MVAARLGLTIIHARTGTAPLKEVGAEITVRKVNEVLDKMNTTVQGKRVSVKAVRFLPSGDVSFYSKNRQQKEWLNRNKHKWSKQVHPDLEASTSTYSVLAHGTPRTFNVDAATSRISIASDNNFLAKKIFKMQWLGGSRDPFNPRQAGTVVIALADPLVADLLVKQRGLFLNGCFHRVDCFKKLPPQCFKCLQMGHFGKWCRAEPKCGKCGKKHKTRDCQDATTVAGKQCVIFRDAGKGKGIWETHTPFDKACEVKRAWLLSKKHLQNE</sequence>
<dbReference type="EMBL" id="ADAS02000031">
    <property type="protein sequence ID" value="OAV95239.1"/>
    <property type="molecule type" value="Genomic_DNA"/>
</dbReference>
<reference evidence="1" key="1">
    <citation type="submission" date="2009-11" db="EMBL/GenBank/DDBJ databases">
        <authorList>
            <consortium name="The Broad Institute Genome Sequencing Platform"/>
            <person name="Ward D."/>
            <person name="Feldgarden M."/>
            <person name="Earl A."/>
            <person name="Young S.K."/>
            <person name="Zeng Q."/>
            <person name="Koehrsen M."/>
            <person name="Alvarado L."/>
            <person name="Berlin A."/>
            <person name="Bochicchio J."/>
            <person name="Borenstein D."/>
            <person name="Chapman S.B."/>
            <person name="Chen Z."/>
            <person name="Engels R."/>
            <person name="Freedman E."/>
            <person name="Gellesch M."/>
            <person name="Goldberg J."/>
            <person name="Griggs A."/>
            <person name="Gujja S."/>
            <person name="Heilman E."/>
            <person name="Heiman D."/>
            <person name="Hepburn T."/>
            <person name="Howarth C."/>
            <person name="Jen D."/>
            <person name="Larson L."/>
            <person name="Lewis B."/>
            <person name="Mehta T."/>
            <person name="Park D."/>
            <person name="Pearson M."/>
            <person name="Roberts A."/>
            <person name="Saif S."/>
            <person name="Shea T."/>
            <person name="Shenoy N."/>
            <person name="Sisk P."/>
            <person name="Stolte C."/>
            <person name="Sykes S."/>
            <person name="Thomson T."/>
            <person name="Walk T."/>
            <person name="White J."/>
            <person name="Yandava C."/>
            <person name="Izard J."/>
            <person name="Baranova O.V."/>
            <person name="Blanton J.M."/>
            <person name="Tanner A.C."/>
            <person name="Dewhirst F.E."/>
            <person name="Haas B."/>
            <person name="Nusbaum C."/>
            <person name="Birren B."/>
        </authorList>
    </citation>
    <scope>NUCLEOTIDE SEQUENCE [LARGE SCALE GENOMIC DNA]</scope>
    <source>
        <strain evidence="1">1-1 BBBD Race 1</strain>
    </source>
</reference>
<dbReference type="OrthoDB" id="2506424at2759"/>